<sequence>MPDDVVIGIDLGTTYSCAAVFRNGKAVAIPNAFGTTTIPSYVAYENDTFIAGHEAKDNASANPNNTVFAIKRIIGRRFDEPEVALNRSRWPFEVVNTAGKPSIQLTYDGELHTVNPEDISAEILRALKRDAEDFLNTPVERAVITVPANFSAGQKKATQVAGEKAGLKVIGVINEPTAAAVAYGIENRAKGGERATILVFDFGGGTLDVTILKAQGHNVFKVLTTQGNTQLGGEDFDQRIMEKLVADFEREHGSGLAKNASAMTLVRREAEKGKRTLSTPAVKKARFAIQSLHNRKPMMAEMTREEFENLCSDLYPKVLIPVKEALRSAGLKPSDIHQVVLVGGSSKMLRIQAMLADYFSEEQIFRNINPDEAIAYGAAVFAHSLSEEDSLVEVEDVISSTLGLELDDKSLLAVLKKDTPYPVERRQELCTARDNQKTAVFKIYEGENLKVAAQNKLWATLLLTNIRQAKAGEVTFTVTFNYDVRGMLHADVKEDGNHVNKANIEIQL</sequence>
<dbReference type="GO" id="GO:0005524">
    <property type="term" value="F:ATP binding"/>
    <property type="evidence" value="ECO:0007669"/>
    <property type="project" value="UniProtKB-KW"/>
</dbReference>
<dbReference type="FunFam" id="3.30.30.30:FF:000001">
    <property type="entry name" value="heat shock 70 kDa protein-like"/>
    <property type="match status" value="1"/>
</dbReference>
<gene>
    <name evidence="5" type="ORF">BV898_05433</name>
</gene>
<organism evidence="5 6">
    <name type="scientific">Hypsibius exemplaris</name>
    <name type="common">Freshwater tardigrade</name>
    <dbReference type="NCBI Taxonomy" id="2072580"/>
    <lineage>
        <taxon>Eukaryota</taxon>
        <taxon>Metazoa</taxon>
        <taxon>Ecdysozoa</taxon>
        <taxon>Tardigrada</taxon>
        <taxon>Eutardigrada</taxon>
        <taxon>Parachela</taxon>
        <taxon>Hypsibioidea</taxon>
        <taxon>Hypsibiidae</taxon>
        <taxon>Hypsibius</taxon>
    </lineage>
</organism>
<evidence type="ECO:0000256" key="4">
    <source>
        <dbReference type="RuleBase" id="RU003322"/>
    </source>
</evidence>
<dbReference type="PRINTS" id="PR00301">
    <property type="entry name" value="HEATSHOCK70"/>
</dbReference>
<evidence type="ECO:0000256" key="1">
    <source>
        <dbReference type="ARBA" id="ARBA00007381"/>
    </source>
</evidence>
<dbReference type="InterPro" id="IPR018181">
    <property type="entry name" value="Heat_shock_70_CS"/>
</dbReference>
<dbReference type="Gene3D" id="3.30.420.40">
    <property type="match status" value="2"/>
</dbReference>
<dbReference type="PANTHER" id="PTHR19375">
    <property type="entry name" value="HEAT SHOCK PROTEIN 70KDA"/>
    <property type="match status" value="1"/>
</dbReference>
<dbReference type="SUPFAM" id="SSF53067">
    <property type="entry name" value="Actin-like ATPase domain"/>
    <property type="match status" value="2"/>
</dbReference>
<comment type="caution">
    <text evidence="5">The sequence shown here is derived from an EMBL/GenBank/DDBJ whole genome shotgun (WGS) entry which is preliminary data.</text>
</comment>
<dbReference type="AlphaFoldDB" id="A0A1W0WZI2"/>
<dbReference type="InterPro" id="IPR013126">
    <property type="entry name" value="Hsp_70_fam"/>
</dbReference>
<comment type="similarity">
    <text evidence="1 4">Belongs to the heat shock protein 70 family.</text>
</comment>
<keyword evidence="3 4" id="KW-0067">ATP-binding</keyword>
<dbReference type="GO" id="GO:0006950">
    <property type="term" value="P:response to stress"/>
    <property type="evidence" value="ECO:0007669"/>
    <property type="project" value="UniProtKB-ARBA"/>
</dbReference>
<dbReference type="SUPFAM" id="SSF100920">
    <property type="entry name" value="Heat shock protein 70kD (HSP70), peptide-binding domain"/>
    <property type="match status" value="1"/>
</dbReference>
<dbReference type="CDD" id="cd24028">
    <property type="entry name" value="ASKHA_NBD_HSP70_HSPA1-like"/>
    <property type="match status" value="1"/>
</dbReference>
<evidence type="ECO:0000256" key="2">
    <source>
        <dbReference type="ARBA" id="ARBA00022741"/>
    </source>
</evidence>
<evidence type="ECO:0000256" key="3">
    <source>
        <dbReference type="ARBA" id="ARBA00022840"/>
    </source>
</evidence>
<keyword evidence="2 4" id="KW-0547">Nucleotide-binding</keyword>
<keyword evidence="6" id="KW-1185">Reference proteome</keyword>
<accession>A0A1W0WZI2</accession>
<dbReference type="Pfam" id="PF00012">
    <property type="entry name" value="HSP70"/>
    <property type="match status" value="1"/>
</dbReference>
<dbReference type="OrthoDB" id="2401965at2759"/>
<dbReference type="Proteomes" id="UP000192578">
    <property type="component" value="Unassembled WGS sequence"/>
</dbReference>
<proteinExistence type="inferred from homology"/>
<evidence type="ECO:0000313" key="6">
    <source>
        <dbReference type="Proteomes" id="UP000192578"/>
    </source>
</evidence>
<dbReference type="FunFam" id="3.90.640.10:FF:000003">
    <property type="entry name" value="Molecular chaperone DnaK"/>
    <property type="match status" value="1"/>
</dbReference>
<dbReference type="InterPro" id="IPR029047">
    <property type="entry name" value="HSP70_peptide-bd_sf"/>
</dbReference>
<dbReference type="PROSITE" id="PS00329">
    <property type="entry name" value="HSP70_2"/>
    <property type="match status" value="1"/>
</dbReference>
<dbReference type="GO" id="GO:0140662">
    <property type="term" value="F:ATP-dependent protein folding chaperone"/>
    <property type="evidence" value="ECO:0007669"/>
    <property type="project" value="InterPro"/>
</dbReference>
<dbReference type="Gene3D" id="2.60.34.10">
    <property type="entry name" value="Substrate Binding Domain Of DNAk, Chain A, domain 1"/>
    <property type="match status" value="1"/>
</dbReference>
<protein>
    <submittedName>
        <fullName evidence="5">Heat shock 70 kDa protein 1</fullName>
    </submittedName>
</protein>
<dbReference type="PROSITE" id="PS00297">
    <property type="entry name" value="HSP70_1"/>
    <property type="match status" value="1"/>
</dbReference>
<reference evidence="6" key="1">
    <citation type="submission" date="2017-01" db="EMBL/GenBank/DDBJ databases">
        <title>Comparative genomics of anhydrobiosis in the tardigrade Hypsibius dujardini.</title>
        <authorList>
            <person name="Yoshida Y."/>
            <person name="Koutsovoulos G."/>
            <person name="Laetsch D."/>
            <person name="Stevens L."/>
            <person name="Kumar S."/>
            <person name="Horikawa D."/>
            <person name="Ishino K."/>
            <person name="Komine S."/>
            <person name="Tomita M."/>
            <person name="Blaxter M."/>
            <person name="Arakawa K."/>
        </authorList>
    </citation>
    <scope>NUCLEOTIDE SEQUENCE [LARGE SCALE GENOMIC DNA]</scope>
    <source>
        <strain evidence="6">Z151</strain>
    </source>
</reference>
<dbReference type="Gene3D" id="3.90.640.10">
    <property type="entry name" value="Actin, Chain A, domain 4"/>
    <property type="match status" value="1"/>
</dbReference>
<keyword evidence="5" id="KW-0346">Stress response</keyword>
<name>A0A1W0WZI2_HYPEX</name>
<dbReference type="InterPro" id="IPR043129">
    <property type="entry name" value="ATPase_NBD"/>
</dbReference>
<dbReference type="EMBL" id="MTYJ01000029">
    <property type="protein sequence ID" value="OQV20614.1"/>
    <property type="molecule type" value="Genomic_DNA"/>
</dbReference>
<evidence type="ECO:0000313" key="5">
    <source>
        <dbReference type="EMBL" id="OQV20614.1"/>
    </source>
</evidence>
<dbReference type="Gene3D" id="3.30.30.30">
    <property type="match status" value="1"/>
</dbReference>